<feature type="domain" description="Major facilitator superfamily (MFS) profile" evidence="6">
    <location>
        <begin position="18"/>
        <end position="415"/>
    </location>
</feature>
<feature type="transmembrane region" description="Helical" evidence="5">
    <location>
        <begin position="22"/>
        <end position="41"/>
    </location>
</feature>
<feature type="transmembrane region" description="Helical" evidence="5">
    <location>
        <begin position="301"/>
        <end position="320"/>
    </location>
</feature>
<evidence type="ECO:0000313" key="8">
    <source>
        <dbReference type="Proteomes" id="UP001183648"/>
    </source>
</evidence>
<keyword evidence="3 5" id="KW-1133">Transmembrane helix</keyword>
<dbReference type="EMBL" id="JAVDYG010000001">
    <property type="protein sequence ID" value="MDR7362881.1"/>
    <property type="molecule type" value="Genomic_DNA"/>
</dbReference>
<feature type="transmembrane region" description="Helical" evidence="5">
    <location>
        <begin position="390"/>
        <end position="409"/>
    </location>
</feature>
<evidence type="ECO:0000313" key="7">
    <source>
        <dbReference type="EMBL" id="MDR7362881.1"/>
    </source>
</evidence>
<feature type="transmembrane region" description="Helical" evidence="5">
    <location>
        <begin position="364"/>
        <end position="384"/>
    </location>
</feature>
<feature type="transmembrane region" description="Helical" evidence="5">
    <location>
        <begin position="61"/>
        <end position="84"/>
    </location>
</feature>
<keyword evidence="8" id="KW-1185">Reference proteome</keyword>
<feature type="transmembrane region" description="Helical" evidence="5">
    <location>
        <begin position="96"/>
        <end position="113"/>
    </location>
</feature>
<reference evidence="7 8" key="1">
    <citation type="submission" date="2023-07" db="EMBL/GenBank/DDBJ databases">
        <title>Sequencing the genomes of 1000 actinobacteria strains.</title>
        <authorList>
            <person name="Klenk H.-P."/>
        </authorList>
    </citation>
    <scope>NUCLEOTIDE SEQUENCE [LARGE SCALE GENOMIC DNA]</scope>
    <source>
        <strain evidence="7 8">DSM 19426</strain>
    </source>
</reference>
<comment type="subcellular location">
    <subcellularLocation>
        <location evidence="1">Cell membrane</location>
        <topology evidence="1">Multi-pass membrane protein</topology>
    </subcellularLocation>
</comment>
<dbReference type="PROSITE" id="PS00216">
    <property type="entry name" value="SUGAR_TRANSPORT_1"/>
    <property type="match status" value="1"/>
</dbReference>
<organism evidence="7 8">
    <name type="scientific">Nocardioides marmoribigeumensis</name>
    <dbReference type="NCBI Taxonomy" id="433649"/>
    <lineage>
        <taxon>Bacteria</taxon>
        <taxon>Bacillati</taxon>
        <taxon>Actinomycetota</taxon>
        <taxon>Actinomycetes</taxon>
        <taxon>Propionibacteriales</taxon>
        <taxon>Nocardioidaceae</taxon>
        <taxon>Nocardioides</taxon>
    </lineage>
</organism>
<name>A0ABU2BW65_9ACTN</name>
<evidence type="ECO:0000259" key="6">
    <source>
        <dbReference type="PROSITE" id="PS50850"/>
    </source>
</evidence>
<dbReference type="InterPro" id="IPR020846">
    <property type="entry name" value="MFS_dom"/>
</dbReference>
<dbReference type="InterPro" id="IPR036259">
    <property type="entry name" value="MFS_trans_sf"/>
</dbReference>
<dbReference type="RefSeq" id="WP_310302477.1">
    <property type="nucleotide sequence ID" value="NZ_BAAAPS010000013.1"/>
</dbReference>
<evidence type="ECO:0000256" key="2">
    <source>
        <dbReference type="ARBA" id="ARBA00022692"/>
    </source>
</evidence>
<dbReference type="PROSITE" id="PS50850">
    <property type="entry name" value="MFS"/>
    <property type="match status" value="1"/>
</dbReference>
<accession>A0ABU2BW65</accession>
<dbReference type="Proteomes" id="UP001183648">
    <property type="component" value="Unassembled WGS sequence"/>
</dbReference>
<protein>
    <submittedName>
        <fullName evidence="7">MFS family permease</fullName>
    </submittedName>
</protein>
<keyword evidence="4 5" id="KW-0472">Membrane</keyword>
<feature type="transmembrane region" description="Helical" evidence="5">
    <location>
        <begin position="181"/>
        <end position="201"/>
    </location>
</feature>
<dbReference type="SUPFAM" id="SSF103473">
    <property type="entry name" value="MFS general substrate transporter"/>
    <property type="match status" value="1"/>
</dbReference>
<dbReference type="InterPro" id="IPR005829">
    <property type="entry name" value="Sugar_transporter_CS"/>
</dbReference>
<dbReference type="PANTHER" id="PTHR23528">
    <property type="match status" value="1"/>
</dbReference>
<proteinExistence type="predicted"/>
<evidence type="ECO:0000256" key="1">
    <source>
        <dbReference type="ARBA" id="ARBA00004651"/>
    </source>
</evidence>
<comment type="caution">
    <text evidence="7">The sequence shown here is derived from an EMBL/GenBank/DDBJ whole genome shotgun (WGS) entry which is preliminary data.</text>
</comment>
<dbReference type="Gene3D" id="1.20.1250.20">
    <property type="entry name" value="MFS general substrate transporter like domains"/>
    <property type="match status" value="2"/>
</dbReference>
<gene>
    <name evidence="7" type="ORF">J2S63_002434</name>
</gene>
<dbReference type="InterPro" id="IPR011701">
    <property type="entry name" value="MFS"/>
</dbReference>
<feature type="transmembrane region" description="Helical" evidence="5">
    <location>
        <begin position="270"/>
        <end position="289"/>
    </location>
</feature>
<keyword evidence="2 5" id="KW-0812">Transmembrane</keyword>
<dbReference type="PANTHER" id="PTHR23528:SF1">
    <property type="entry name" value="MAJOR FACILITATOR SUPERFAMILY (MFS) PROFILE DOMAIN-CONTAINING PROTEIN"/>
    <property type="match status" value="1"/>
</dbReference>
<feature type="transmembrane region" description="Helical" evidence="5">
    <location>
        <begin position="155"/>
        <end position="175"/>
    </location>
</feature>
<evidence type="ECO:0000256" key="4">
    <source>
        <dbReference type="ARBA" id="ARBA00023136"/>
    </source>
</evidence>
<feature type="transmembrane region" description="Helical" evidence="5">
    <location>
        <begin position="237"/>
        <end position="258"/>
    </location>
</feature>
<dbReference type="Pfam" id="PF07690">
    <property type="entry name" value="MFS_1"/>
    <property type="match status" value="1"/>
</dbReference>
<feature type="transmembrane region" description="Helical" evidence="5">
    <location>
        <begin position="119"/>
        <end position="143"/>
    </location>
</feature>
<evidence type="ECO:0000256" key="3">
    <source>
        <dbReference type="ARBA" id="ARBA00022989"/>
    </source>
</evidence>
<evidence type="ECO:0000256" key="5">
    <source>
        <dbReference type="SAM" id="Phobius"/>
    </source>
</evidence>
<sequence length="415" mass="42815">MTAAPPLDAAERPWEPSTPVRAGWVSLLAVANLAVFAAFFGPLQVLLAQQAEDLSPGSKEATLGLVTGIGAFVAMVANPVLGACSDRTRGRFGRRRPWVLTGALVSVGGLALLSGSQLVALMVLGWALVQLGANGSLAAIMAAIPDRVPRTQRGVVGGTVALAQTVGALLGVGIASVTGDWAIGYLAVAVFVVLASLPYVLGGRDEPVRHVPAFSWSGFLRGFWVSPRRHPDFAWAWVVRFLVQLGNALGLVYLYYFLQDGVGYADPEGGVFLLTVVYAVSSVLTTVTSGRLSDRLGRRKVFIVVSGVVMALAATALALAPVWPMVVAGAVVLGAGFGVFTAVDYAVMTEVLPTAEDSGRDLGVINVAASLPQVFSPVLAGALVSSGAGYPGLYLLAALATLAGALAVGRIRGVR</sequence>
<feature type="transmembrane region" description="Helical" evidence="5">
    <location>
        <begin position="326"/>
        <end position="352"/>
    </location>
</feature>